<dbReference type="OrthoDB" id="1022638at2759"/>
<evidence type="ECO:0000313" key="3">
    <source>
        <dbReference type="Proteomes" id="UP000316270"/>
    </source>
</evidence>
<organism evidence="2 3">
    <name type="scientific">Venturia effusa</name>
    <dbReference type="NCBI Taxonomy" id="50376"/>
    <lineage>
        <taxon>Eukaryota</taxon>
        <taxon>Fungi</taxon>
        <taxon>Dikarya</taxon>
        <taxon>Ascomycota</taxon>
        <taxon>Pezizomycotina</taxon>
        <taxon>Dothideomycetes</taxon>
        <taxon>Pleosporomycetidae</taxon>
        <taxon>Venturiales</taxon>
        <taxon>Venturiaceae</taxon>
        <taxon>Venturia</taxon>
    </lineage>
</organism>
<keyword evidence="3" id="KW-1185">Reference proteome</keyword>
<reference evidence="2 3" key="1">
    <citation type="submission" date="2019-07" db="EMBL/GenBank/DDBJ databases">
        <title>Finished genome of Venturia effusa.</title>
        <authorList>
            <person name="Young C.A."/>
            <person name="Cox M.P."/>
            <person name="Ganley A.R.D."/>
            <person name="David W.J."/>
        </authorList>
    </citation>
    <scope>NUCLEOTIDE SEQUENCE [LARGE SCALE GENOMIC DNA]</scope>
    <source>
        <strain evidence="3">albino</strain>
    </source>
</reference>
<accession>A0A517LK85</accession>
<dbReference type="Proteomes" id="UP000316270">
    <property type="component" value="Chromosome 14"/>
</dbReference>
<evidence type="ECO:0000313" key="2">
    <source>
        <dbReference type="EMBL" id="QDS76044.1"/>
    </source>
</evidence>
<dbReference type="PROSITE" id="PS50097">
    <property type="entry name" value="BTB"/>
    <property type="match status" value="1"/>
</dbReference>
<dbReference type="PANTHER" id="PTHR47843:SF2">
    <property type="entry name" value="BTB DOMAIN-CONTAINING PROTEIN"/>
    <property type="match status" value="1"/>
</dbReference>
<dbReference type="STRING" id="50376.A0A517LK85"/>
<name>A0A517LK85_9PEZI</name>
<dbReference type="SUPFAM" id="SSF54695">
    <property type="entry name" value="POZ domain"/>
    <property type="match status" value="1"/>
</dbReference>
<dbReference type="CDD" id="cd18186">
    <property type="entry name" value="BTB_POZ_ZBTB_KLHL-like"/>
    <property type="match status" value="1"/>
</dbReference>
<evidence type="ECO:0000259" key="1">
    <source>
        <dbReference type="PROSITE" id="PS50097"/>
    </source>
</evidence>
<dbReference type="AlphaFoldDB" id="A0A517LK85"/>
<dbReference type="EMBL" id="CP042198">
    <property type="protein sequence ID" value="QDS76044.1"/>
    <property type="molecule type" value="Genomic_DNA"/>
</dbReference>
<sequence length="425" mass="48535">MNNGCHFPPFRNLKVEPVMPPSYIVEADHKDDWARTITVRVGSSQTDDSGCKVTTGIEDFVVHETIIRRHSPYFETALNEPIFKEAQEHHVPLSYHDPESFRLYLGWIYSHEINISSLDNKDTAEIVGSSLIRAYVLGDFLLDGDFKDAIVDAISDIQAKSCGYLRACLPLAYANTAEKSPIRRIIIDRMAYARNCSPSSFVERERADGILDRETLLDLMEAILLYSEQESAPYQIIRVGHTRGAECSHSKSTERLVTLPSHKPDAFRLYLQWMYTHRITIKFDDDPPYDELIDGYVLGDYLEDGDFRDAITDVILELVVRGTFLFSSIPHLYKNTSEKALLRRAFVDVLVYHTEPTSWISRAREKRELTEDALYDIMENLMDPKHKDTVPLIPLALSPNPCPYHEHANGVCYRITYGQKLGVAN</sequence>
<dbReference type="PANTHER" id="PTHR47843">
    <property type="entry name" value="BTB DOMAIN-CONTAINING PROTEIN-RELATED"/>
    <property type="match status" value="1"/>
</dbReference>
<proteinExistence type="predicted"/>
<feature type="domain" description="BTB" evidence="1">
    <location>
        <begin position="49"/>
        <end position="117"/>
    </location>
</feature>
<dbReference type="Pfam" id="PF00651">
    <property type="entry name" value="BTB"/>
    <property type="match status" value="1"/>
</dbReference>
<dbReference type="InterPro" id="IPR000210">
    <property type="entry name" value="BTB/POZ_dom"/>
</dbReference>
<dbReference type="InterPro" id="IPR011333">
    <property type="entry name" value="SKP1/BTB/POZ_sf"/>
</dbReference>
<protein>
    <recommendedName>
        <fullName evidence="1">BTB domain-containing protein</fullName>
    </recommendedName>
</protein>
<gene>
    <name evidence="2" type="ORF">FKW77_005371</name>
</gene>
<dbReference type="Gene3D" id="3.30.710.10">
    <property type="entry name" value="Potassium Channel Kv1.1, Chain A"/>
    <property type="match status" value="1"/>
</dbReference>